<feature type="region of interest" description="Disordered" evidence="1">
    <location>
        <begin position="1"/>
        <end position="21"/>
    </location>
</feature>
<dbReference type="OrthoDB" id="7280667at2"/>
<name>A0A4Y6ULZ7_9PROT</name>
<evidence type="ECO:0000256" key="1">
    <source>
        <dbReference type="SAM" id="MobiDB-lite"/>
    </source>
</evidence>
<dbReference type="EMBL" id="CP038141">
    <property type="protein sequence ID" value="QDH17421.1"/>
    <property type="molecule type" value="Genomic_DNA"/>
</dbReference>
<dbReference type="RefSeq" id="WP_141461354.1">
    <property type="nucleotide sequence ID" value="NZ_CP038141.1"/>
</dbReference>
<dbReference type="Proteomes" id="UP000316313">
    <property type="component" value="Chromosome"/>
</dbReference>
<keyword evidence="3" id="KW-1185">Reference proteome</keyword>
<evidence type="ECO:0000313" key="2">
    <source>
        <dbReference type="EMBL" id="QDH17421.1"/>
    </source>
</evidence>
<accession>A0A4Y6ULZ7</accession>
<proteinExistence type="predicted"/>
<reference evidence="2 3" key="1">
    <citation type="submission" date="2019-03" db="EMBL/GenBank/DDBJ databases">
        <title>The complete genome sequence of Swingsia samuiensis NBRC107927(T).</title>
        <authorList>
            <person name="Chua K.-O."/>
            <person name="Chan K.-G."/>
            <person name="See-Too W.-S."/>
        </authorList>
    </citation>
    <scope>NUCLEOTIDE SEQUENCE [LARGE SCALE GENOMIC DNA]</scope>
    <source>
        <strain evidence="2 3">AH83</strain>
    </source>
</reference>
<evidence type="ECO:0000313" key="3">
    <source>
        <dbReference type="Proteomes" id="UP000316313"/>
    </source>
</evidence>
<sequence length="203" mass="22828">MPKAKKYRPVDGATLRKMSTPMETKKRRFIPAFAEDVSPTPERTAKPDYETCGKKRVKVNTLKALEQSGDITSEDVTSAERWYSDYILFTSGYADALHESKDSDYIRGDVHTFAISRGKAAERISLCRERFGLCVHLRLEMMLVNGLSFSAMGEKLFPDVASTQARAKTSAQCAMALQMLTAFYREQAQERVKQKKLVPVGNS</sequence>
<protein>
    <submittedName>
        <fullName evidence="2">Uncharacterized protein</fullName>
    </submittedName>
</protein>
<gene>
    <name evidence="2" type="ORF">E3D00_07470</name>
</gene>
<organism evidence="2 3">
    <name type="scientific">Swingsia samuiensis</name>
    <dbReference type="NCBI Taxonomy" id="1293412"/>
    <lineage>
        <taxon>Bacteria</taxon>
        <taxon>Pseudomonadati</taxon>
        <taxon>Pseudomonadota</taxon>
        <taxon>Alphaproteobacteria</taxon>
        <taxon>Acetobacterales</taxon>
        <taxon>Acetobacteraceae</taxon>
        <taxon>Swingsia</taxon>
    </lineage>
</organism>
<dbReference type="AlphaFoldDB" id="A0A4Y6ULZ7"/>
<dbReference type="KEGG" id="ssam:E3D00_07470"/>